<reference evidence="5 6" key="1">
    <citation type="submission" date="2019-08" db="EMBL/GenBank/DDBJ databases">
        <title>In-depth cultivation of the pig gut microbiome towards novel bacterial diversity and tailored functional studies.</title>
        <authorList>
            <person name="Wylensek D."/>
            <person name="Hitch T.C.A."/>
            <person name="Clavel T."/>
        </authorList>
    </citation>
    <scope>NUCLEOTIDE SEQUENCE [LARGE SCALE GENOMIC DNA]</scope>
    <source>
        <strain evidence="5 6">WCA-383-APC-5B</strain>
    </source>
</reference>
<dbReference type="InterPro" id="IPR000160">
    <property type="entry name" value="GGDEF_dom"/>
</dbReference>
<evidence type="ECO:0000256" key="1">
    <source>
        <dbReference type="PIRNR" id="PIRNR026583"/>
    </source>
</evidence>
<dbReference type="Pfam" id="PF02272">
    <property type="entry name" value="DHHA1"/>
    <property type="match status" value="1"/>
</dbReference>
<evidence type="ECO:0000313" key="6">
    <source>
        <dbReference type="Proteomes" id="UP000460287"/>
    </source>
</evidence>
<dbReference type="Pfam" id="PF24898">
    <property type="entry name" value="GGDEF_GdpP"/>
    <property type="match status" value="1"/>
</dbReference>
<feature type="binding site" evidence="2">
    <location>
        <position position="420"/>
    </location>
    <ligand>
        <name>Mn(2+)</name>
        <dbReference type="ChEBI" id="CHEBI:29035"/>
        <label>1</label>
    </ligand>
</feature>
<dbReference type="Gene3D" id="3.90.1640.10">
    <property type="entry name" value="inorganic pyrophosphatase (n-terminal core)"/>
    <property type="match status" value="1"/>
</dbReference>
<dbReference type="PIRSF" id="PIRSF026583">
    <property type="entry name" value="YybT"/>
    <property type="match status" value="1"/>
</dbReference>
<dbReference type="PANTHER" id="PTHR47618:SF2">
    <property type="entry name" value="CYCLIC-DI-AMP PHOSPHODIESTERASE GDPP"/>
    <property type="match status" value="1"/>
</dbReference>
<accession>A0A7X2MYX1</accession>
<dbReference type="GO" id="GO:0005886">
    <property type="term" value="C:plasma membrane"/>
    <property type="evidence" value="ECO:0007669"/>
    <property type="project" value="UniProtKB-SubCell"/>
</dbReference>
<keyword evidence="6" id="KW-1185">Reference proteome</keyword>
<keyword evidence="1 3" id="KW-0472">Membrane</keyword>
<dbReference type="InterPro" id="IPR051319">
    <property type="entry name" value="Oligoribo/pAp-PDE_c-di-AMP_PDE"/>
</dbReference>
<evidence type="ECO:0000259" key="4">
    <source>
        <dbReference type="PROSITE" id="PS50887"/>
    </source>
</evidence>
<dbReference type="FunFam" id="3.90.1640.10:FF:000002">
    <property type="entry name" value="Cyclic-di-AMP phosphodiesterase"/>
    <property type="match status" value="1"/>
</dbReference>
<feature type="binding site" evidence="2">
    <location>
        <position position="499"/>
    </location>
    <ligand>
        <name>Mn(2+)</name>
        <dbReference type="ChEBI" id="CHEBI:29035"/>
        <label>2</label>
    </ligand>
</feature>
<keyword evidence="3" id="KW-0812">Transmembrane</keyword>
<dbReference type="InterPro" id="IPR001667">
    <property type="entry name" value="DDH_dom"/>
</dbReference>
<organism evidence="5 6">
    <name type="scientific">Inconstantimicrobium porci</name>
    <dbReference type="NCBI Taxonomy" id="2652291"/>
    <lineage>
        <taxon>Bacteria</taxon>
        <taxon>Bacillati</taxon>
        <taxon>Bacillota</taxon>
        <taxon>Clostridia</taxon>
        <taxon>Eubacteriales</taxon>
        <taxon>Clostridiaceae</taxon>
        <taxon>Inconstantimicrobium</taxon>
    </lineage>
</organism>
<comment type="similarity">
    <text evidence="1">Belongs to the GdpP/PdeA phosphodiesterase family.</text>
</comment>
<evidence type="ECO:0000313" key="5">
    <source>
        <dbReference type="EMBL" id="MSR91656.1"/>
    </source>
</evidence>
<feature type="binding site" evidence="2">
    <location>
        <position position="444"/>
    </location>
    <ligand>
        <name>Mn(2+)</name>
        <dbReference type="ChEBI" id="CHEBI:29035"/>
        <label>2</label>
    </ligand>
</feature>
<dbReference type="Proteomes" id="UP000460287">
    <property type="component" value="Unassembled WGS sequence"/>
</dbReference>
<dbReference type="InterPro" id="IPR014528">
    <property type="entry name" value="GdpP/PdeA"/>
</dbReference>
<protein>
    <recommendedName>
        <fullName evidence="1">Cyclic-di-AMP phosphodiesterase</fullName>
        <ecNumber evidence="1">3.1.4.-</ecNumber>
    </recommendedName>
</protein>
<evidence type="ECO:0000256" key="3">
    <source>
        <dbReference type="SAM" id="Phobius"/>
    </source>
</evidence>
<dbReference type="AlphaFoldDB" id="A0A7X2MYX1"/>
<gene>
    <name evidence="5" type="ORF">FYJ33_09655</name>
</gene>
<comment type="function">
    <text evidence="1">Has phosphodiesterase (PDE) activity against cyclic-di-AMP (c-di-AMP).</text>
</comment>
<keyword evidence="1" id="KW-1003">Cell membrane</keyword>
<dbReference type="Gene3D" id="3.10.310.30">
    <property type="match status" value="1"/>
</dbReference>
<comment type="subcellular location">
    <subcellularLocation>
        <location evidence="1">Cell membrane</location>
    </subcellularLocation>
</comment>
<dbReference type="Gene3D" id="3.30.450.20">
    <property type="entry name" value="PAS domain"/>
    <property type="match status" value="1"/>
</dbReference>
<dbReference type="GO" id="GO:0003676">
    <property type="term" value="F:nucleic acid binding"/>
    <property type="evidence" value="ECO:0007669"/>
    <property type="project" value="UniProtKB-UniRule"/>
</dbReference>
<dbReference type="EC" id="3.1.4.-" evidence="1"/>
<proteinExistence type="inferred from homology"/>
<keyword evidence="1" id="KW-0378">Hydrolase</keyword>
<dbReference type="RefSeq" id="WP_154531552.1">
    <property type="nucleotide sequence ID" value="NZ_JAQXTV010000164.1"/>
</dbReference>
<feature type="binding site" evidence="2">
    <location>
        <position position="420"/>
    </location>
    <ligand>
        <name>Mn(2+)</name>
        <dbReference type="ChEBI" id="CHEBI:29035"/>
        <label>2</label>
    </ligand>
</feature>
<dbReference type="PANTHER" id="PTHR47618">
    <property type="entry name" value="BIFUNCTIONAL OLIGORIBONUCLEASE AND PAP PHOSPHATASE NRNA"/>
    <property type="match status" value="1"/>
</dbReference>
<dbReference type="PROSITE" id="PS50887">
    <property type="entry name" value="GGDEF"/>
    <property type="match status" value="1"/>
</dbReference>
<comment type="caution">
    <text evidence="5">The sequence shown here is derived from an EMBL/GenBank/DDBJ whole genome shotgun (WGS) entry which is preliminary data.</text>
</comment>
<name>A0A7X2MYX1_9CLOT</name>
<keyword evidence="3" id="KW-1133">Transmembrane helix</keyword>
<feature type="binding site" evidence="2">
    <location>
        <position position="351"/>
    </location>
    <ligand>
        <name>Mn(2+)</name>
        <dbReference type="ChEBI" id="CHEBI:29035"/>
        <label>1</label>
    </ligand>
</feature>
<comment type="cofactor">
    <cofactor evidence="2">
        <name>Mn(2+)</name>
        <dbReference type="ChEBI" id="CHEBI:29035"/>
    </cofactor>
    <text evidence="2">For phosphodiesterase activity, probably binds 2 Mn(2+) per subunit.</text>
</comment>
<dbReference type="GO" id="GO:0046872">
    <property type="term" value="F:metal ion binding"/>
    <property type="evidence" value="ECO:0007669"/>
    <property type="project" value="UniProtKB-KW"/>
</dbReference>
<dbReference type="EMBL" id="VULX01000013">
    <property type="protein sequence ID" value="MSR91656.1"/>
    <property type="molecule type" value="Genomic_DNA"/>
</dbReference>
<sequence length="652" mass="73058">MDNKDNTYGKLLVLLIFSSMVTIFFISEGYYIYSYIIIILTLAMNSGILYRARYKEKKQVADTEDIGRFSEYFIKDNLFKQIYPLAFIKEDGEMIWCNSRFKEVFESEKISGCNIASIVRGLSLENVLKMSKTYSQKISINRSSYEVYSKKIVDAYENTNIIMVFFNDVTYIEEGTKESIMLIDVDNLTEVSSSIDSIKSSLLVAEIDSVITEYAKSLNAMIKKYEGSKYILSVSDSVIEAEMSKKFDILDRVREISVGNKLEPTLSIGVGRGGVNPRENQKYAVTALELSLGRGGDQVVVKRKDKLCFFGGNTKEIERRTRVRARVIARSLIDLVYESSKVYIVGHKNPDMDCFGAAVGISSVIRQLGKNCKILMGNDTRGIDLYLKKLKEQYKSEELFIDYDSAMNNLDDDTLVIVVDVHARNYVSNIELVDRAKKVVIIDHHRRSADAIEGALLTYIEVYASSTSELITEMVQYMLDKPKLKQIEAEGLLAGICVDTKNFYFKTGVRTFEAASFLRRLGADTIDVKKMFSDDLESYIKRSDTIKSATVENGIAIAICPSSVKDTIIPAQAADELLNITSIKASFVLVKINNDVSISGRSFGDINVQVILESLGGGGHMNIAGTKLFDSTIDEALVRLKKAIGKYLEEGD</sequence>
<dbReference type="SUPFAM" id="SSF64182">
    <property type="entry name" value="DHH phosphoesterases"/>
    <property type="match status" value="1"/>
</dbReference>
<evidence type="ECO:0000256" key="2">
    <source>
        <dbReference type="PIRSR" id="PIRSR026583-50"/>
    </source>
</evidence>
<keyword evidence="2" id="KW-0479">Metal-binding</keyword>
<dbReference type="InterPro" id="IPR003156">
    <property type="entry name" value="DHHA1_dom"/>
</dbReference>
<dbReference type="Pfam" id="PF01368">
    <property type="entry name" value="DHH"/>
    <property type="match status" value="1"/>
</dbReference>
<feature type="binding site" evidence="2">
    <location>
        <position position="353"/>
    </location>
    <ligand>
        <name>Mn(2+)</name>
        <dbReference type="ChEBI" id="CHEBI:29035"/>
        <label>2</label>
    </ligand>
</feature>
<keyword evidence="2" id="KW-0464">Manganese</keyword>
<feature type="domain" description="GGDEF" evidence="4">
    <location>
        <begin position="176"/>
        <end position="304"/>
    </location>
</feature>
<feature type="binding site" evidence="2">
    <location>
        <position position="347"/>
    </location>
    <ligand>
        <name>Mn(2+)</name>
        <dbReference type="ChEBI" id="CHEBI:29035"/>
        <label>1</label>
    </ligand>
</feature>
<comment type="catalytic activity">
    <reaction evidence="1">
        <text>3',3'-c-di-AMP + H2O = 5'-O-phosphonoadenylyl-(3'-&gt;5')-adenosine + H(+)</text>
        <dbReference type="Rhea" id="RHEA:54420"/>
        <dbReference type="ChEBI" id="CHEBI:15377"/>
        <dbReference type="ChEBI" id="CHEBI:15378"/>
        <dbReference type="ChEBI" id="CHEBI:71500"/>
        <dbReference type="ChEBI" id="CHEBI:138171"/>
    </reaction>
</comment>
<dbReference type="InterPro" id="IPR038763">
    <property type="entry name" value="DHH_sf"/>
</dbReference>
<feature type="transmembrane region" description="Helical" evidence="3">
    <location>
        <begin position="7"/>
        <end position="26"/>
    </location>
</feature>
<dbReference type="GO" id="GO:0016787">
    <property type="term" value="F:hydrolase activity"/>
    <property type="evidence" value="ECO:0007669"/>
    <property type="project" value="UniProtKB-UniRule"/>
</dbReference>